<evidence type="ECO:0000256" key="6">
    <source>
        <dbReference type="RuleBase" id="RU004296"/>
    </source>
</evidence>
<evidence type="ECO:0000256" key="5">
    <source>
        <dbReference type="ARBA" id="ARBA00022825"/>
    </source>
</evidence>
<keyword evidence="2 6" id="KW-0645">Protease</keyword>
<dbReference type="PANTHER" id="PTHR15462">
    <property type="entry name" value="SERINE PROTEASE"/>
    <property type="match status" value="1"/>
</dbReference>
<dbReference type="GO" id="GO:0006508">
    <property type="term" value="P:proteolysis"/>
    <property type="evidence" value="ECO:0007669"/>
    <property type="project" value="UniProtKB-KW"/>
</dbReference>
<evidence type="ECO:0000256" key="3">
    <source>
        <dbReference type="ARBA" id="ARBA00022729"/>
    </source>
</evidence>
<evidence type="ECO:0000313" key="8">
    <source>
        <dbReference type="EMBL" id="SUM58338.1"/>
    </source>
</evidence>
<evidence type="ECO:0000256" key="2">
    <source>
        <dbReference type="ARBA" id="ARBA00022670"/>
    </source>
</evidence>
<feature type="compositionally biased region" description="Polar residues" evidence="7">
    <location>
        <begin position="78"/>
        <end position="92"/>
    </location>
</feature>
<comment type="similarity">
    <text evidence="1 6">Belongs to the peptidase S1B family.</text>
</comment>
<sequence length="500" mass="55337">MFKKIFATLSLVTTICLFNNSHITSAAEATDTLDSVETTDITTPTFDDTTTSDDISEAAENMEQPTSIIDASLEVTDNPDNTTSTMSDTSEAIDNPNNTTSTIDDSSDVTEAPTPTIEGMPKENLKPFVADTSSNEKVIGVDSRTVVKNYLANPYKKIVLLKMHFKTGFFSGTGAMINKNTVLTAAHNVYDYASKSFADQITVLAGVAPGKIPLGTATAIQKFVPDEWINSGASEHDFAVLKLNNDLGNKTGFFTFSQDISLNQPLQIAGYPGDKKTHTQYTGKGTLLDFNKDNLFYNVDTYNGESGSPILNAQNEIIGVHTNGPGGYNYGTRINNDKLALIKQWSIDPKPVKHDKDITITKPNINIGKDLNVYTPHSNKNSKLRKPYQPKYIYTRPNVYTYLSLLNNYNDLKRYVNKVEKNDLFATKANRYVKPTSKKAVIWTSLDVKKITQSAKRYNKAFKVTGIYTLKKGNIMFYTIETINGSVTLIVKPQDKMKGF</sequence>
<keyword evidence="4 6" id="KW-0378">Hydrolase</keyword>
<evidence type="ECO:0000256" key="4">
    <source>
        <dbReference type="ARBA" id="ARBA00022801"/>
    </source>
</evidence>
<dbReference type="InterPro" id="IPR009003">
    <property type="entry name" value="Peptidase_S1_PA"/>
</dbReference>
<evidence type="ECO:0000256" key="1">
    <source>
        <dbReference type="ARBA" id="ARBA00008764"/>
    </source>
</evidence>
<organism evidence="8 9">
    <name type="scientific">Staphylococcus microti</name>
    <dbReference type="NCBI Taxonomy" id="569857"/>
    <lineage>
        <taxon>Bacteria</taxon>
        <taxon>Bacillati</taxon>
        <taxon>Bacillota</taxon>
        <taxon>Bacilli</taxon>
        <taxon>Bacillales</taxon>
        <taxon>Staphylococcaceae</taxon>
        <taxon>Staphylococcus</taxon>
    </lineage>
</organism>
<dbReference type="PROSITE" id="PS00135">
    <property type="entry name" value="TRYPSIN_SER"/>
    <property type="match status" value="1"/>
</dbReference>
<feature type="chain" id="PRO_5016484706" description="Serine protease" evidence="6">
    <location>
        <begin position="27"/>
        <end position="500"/>
    </location>
</feature>
<dbReference type="EC" id="3.4.21.-" evidence="6"/>
<dbReference type="Pfam" id="PF13365">
    <property type="entry name" value="Trypsin_2"/>
    <property type="match status" value="1"/>
</dbReference>
<dbReference type="InterPro" id="IPR043504">
    <property type="entry name" value="Peptidase_S1_PA_chymotrypsin"/>
</dbReference>
<feature type="region of interest" description="Disordered" evidence="7">
    <location>
        <begin position="64"/>
        <end position="122"/>
    </location>
</feature>
<dbReference type="Gene3D" id="2.40.10.10">
    <property type="entry name" value="Trypsin-like serine proteases"/>
    <property type="match status" value="2"/>
</dbReference>
<evidence type="ECO:0000313" key="9">
    <source>
        <dbReference type="Proteomes" id="UP000254100"/>
    </source>
</evidence>
<dbReference type="PANTHER" id="PTHR15462:SF8">
    <property type="entry name" value="SERINE PROTEASE"/>
    <property type="match status" value="1"/>
</dbReference>
<dbReference type="PRINTS" id="PR00839">
    <property type="entry name" value="V8PROTEASE"/>
</dbReference>
<dbReference type="AlphaFoldDB" id="A0A380GYS3"/>
<protein>
    <recommendedName>
        <fullName evidence="6">Serine protease</fullName>
        <ecNumber evidence="6">3.4.21.-</ecNumber>
    </recommendedName>
</protein>
<evidence type="ECO:0000256" key="7">
    <source>
        <dbReference type="SAM" id="MobiDB-lite"/>
    </source>
</evidence>
<gene>
    <name evidence="8" type="primary">blaSE_1</name>
    <name evidence="8" type="ORF">NCTC13832_02086</name>
</gene>
<name>A0A380GYS3_9STAP</name>
<dbReference type="EMBL" id="UHDT01000001">
    <property type="protein sequence ID" value="SUM58338.1"/>
    <property type="molecule type" value="Genomic_DNA"/>
</dbReference>
<dbReference type="Proteomes" id="UP000254100">
    <property type="component" value="Unassembled WGS sequence"/>
</dbReference>
<keyword evidence="3 6" id="KW-0732">Signal</keyword>
<accession>A0A380GYS3</accession>
<dbReference type="OrthoDB" id="191045at2"/>
<dbReference type="InterPro" id="IPR008256">
    <property type="entry name" value="Peptidase_S1B"/>
</dbReference>
<reference evidence="8 9" key="1">
    <citation type="submission" date="2018-06" db="EMBL/GenBank/DDBJ databases">
        <authorList>
            <consortium name="Pathogen Informatics"/>
            <person name="Doyle S."/>
        </authorList>
    </citation>
    <scope>NUCLEOTIDE SEQUENCE [LARGE SCALE GENOMIC DNA]</scope>
    <source>
        <strain evidence="8 9">NCTC13832</strain>
    </source>
</reference>
<feature type="compositionally biased region" description="Low complexity" evidence="7">
    <location>
        <begin position="93"/>
        <end position="104"/>
    </location>
</feature>
<feature type="signal peptide" evidence="6">
    <location>
        <begin position="1"/>
        <end position="26"/>
    </location>
</feature>
<dbReference type="SUPFAM" id="SSF50494">
    <property type="entry name" value="Trypsin-like serine proteases"/>
    <property type="match status" value="1"/>
</dbReference>
<dbReference type="GO" id="GO:0008236">
    <property type="term" value="F:serine-type peptidase activity"/>
    <property type="evidence" value="ECO:0007669"/>
    <property type="project" value="UniProtKB-KW"/>
</dbReference>
<dbReference type="InterPro" id="IPR050966">
    <property type="entry name" value="Glutamyl_endopeptidase"/>
</dbReference>
<proteinExistence type="inferred from homology"/>
<keyword evidence="5 6" id="KW-0720">Serine protease</keyword>
<dbReference type="InterPro" id="IPR033116">
    <property type="entry name" value="TRYPSIN_SER"/>
</dbReference>
<dbReference type="RefSeq" id="WP_052502844.1">
    <property type="nucleotide sequence ID" value="NZ_JXWY01000002.1"/>
</dbReference>